<evidence type="ECO:0000313" key="2">
    <source>
        <dbReference type="Proteomes" id="UP000223982"/>
    </source>
</evidence>
<dbReference type="Proteomes" id="UP000223982">
    <property type="component" value="Unassembled WGS sequence"/>
</dbReference>
<comment type="caution">
    <text evidence="1">The sequence shown here is derived from an EMBL/GenBank/DDBJ whole genome shotgun (WGS) entry which is preliminary data.</text>
</comment>
<evidence type="ECO:0000313" key="1">
    <source>
        <dbReference type="EMBL" id="PHJ28029.1"/>
    </source>
</evidence>
<protein>
    <submittedName>
        <fullName evidence="1">Uncharacterized protein</fullName>
    </submittedName>
</protein>
<accession>A0AA44U5X8</accession>
<dbReference type="RefSeq" id="WP_002520999.1">
    <property type="nucleotide sequence ID" value="NZ_CABIZT010000002.1"/>
</dbReference>
<sequence>MARHLGDEQADNCCSQRLCAEQPAVGARIAGLSNRDHLKQHDLQGAYADTVNDPGEQVCHDTWIPEEAPLPETFPIAGRTRVGKCWGD</sequence>
<dbReference type="EMBL" id="LKVB01000002">
    <property type="protein sequence ID" value="PHJ28029.1"/>
    <property type="molecule type" value="Genomic_DNA"/>
</dbReference>
<gene>
    <name evidence="1" type="ORF">APS60_00620</name>
</gene>
<reference evidence="1 2" key="1">
    <citation type="submission" date="2017-02" db="EMBL/GenBank/DDBJ databases">
        <title>Prevalence of linear plasmids in Propionibacterium acnes isolates obtained from cancerous prostatic tissue.</title>
        <authorList>
            <person name="Davidsson S."/>
            <person name="Bruggemann H."/>
        </authorList>
    </citation>
    <scope>NUCLEOTIDE SEQUENCE [LARGE SCALE GENOMIC DNA]</scope>
    <source>
        <strain evidence="1 2">09-9</strain>
    </source>
</reference>
<dbReference type="KEGG" id="cacn:RN83_01050"/>
<organism evidence="1 2">
    <name type="scientific">Cutibacterium acnes</name>
    <name type="common">Propionibacterium acnes</name>
    <dbReference type="NCBI Taxonomy" id="1747"/>
    <lineage>
        <taxon>Bacteria</taxon>
        <taxon>Bacillati</taxon>
        <taxon>Actinomycetota</taxon>
        <taxon>Actinomycetes</taxon>
        <taxon>Propionibacteriales</taxon>
        <taxon>Propionibacteriaceae</taxon>
        <taxon>Cutibacterium</taxon>
    </lineage>
</organism>
<dbReference type="AlphaFoldDB" id="A0AA44U5X8"/>
<name>A0AA44U5X8_CUTAC</name>
<proteinExistence type="predicted"/>